<dbReference type="InterPro" id="IPR019734">
    <property type="entry name" value="TPR_rpt"/>
</dbReference>
<dbReference type="Pfam" id="PF00254">
    <property type="entry name" value="FKBP_C"/>
    <property type="match status" value="1"/>
</dbReference>
<evidence type="ECO:0000256" key="5">
    <source>
        <dbReference type="SAM" id="Phobius"/>
    </source>
</evidence>
<dbReference type="PROSITE" id="PS50059">
    <property type="entry name" value="FKBP_PPIASE"/>
    <property type="match status" value="1"/>
</dbReference>
<feature type="domain" description="PPIase FKBP-type" evidence="6">
    <location>
        <begin position="84"/>
        <end position="168"/>
    </location>
</feature>
<dbReference type="OrthoDB" id="532682at2759"/>
<proteinExistence type="predicted"/>
<keyword evidence="3" id="KW-0697">Rotamase</keyword>
<dbReference type="GO" id="GO:0012505">
    <property type="term" value="C:endomembrane system"/>
    <property type="evidence" value="ECO:0007669"/>
    <property type="project" value="TreeGrafter"/>
</dbReference>
<dbReference type="Gene3D" id="1.25.40.10">
    <property type="entry name" value="Tetratricopeptide repeat domain"/>
    <property type="match status" value="1"/>
</dbReference>
<dbReference type="InParanoid" id="A0A482XDZ2"/>
<dbReference type="SUPFAM" id="SSF48452">
    <property type="entry name" value="TPR-like"/>
    <property type="match status" value="1"/>
</dbReference>
<keyword evidence="5" id="KW-1133">Transmembrane helix</keyword>
<evidence type="ECO:0000313" key="8">
    <source>
        <dbReference type="Proteomes" id="UP000291343"/>
    </source>
</evidence>
<dbReference type="GO" id="GO:0043066">
    <property type="term" value="P:negative regulation of apoptotic process"/>
    <property type="evidence" value="ECO:0007669"/>
    <property type="project" value="TreeGrafter"/>
</dbReference>
<feature type="compositionally biased region" description="Low complexity" evidence="4">
    <location>
        <begin position="22"/>
        <end position="36"/>
    </location>
</feature>
<dbReference type="SMR" id="A0A482XDZ2"/>
<keyword evidence="8" id="KW-1185">Reference proteome</keyword>
<evidence type="ECO:0000256" key="4">
    <source>
        <dbReference type="SAM" id="MobiDB-lite"/>
    </source>
</evidence>
<evidence type="ECO:0000313" key="7">
    <source>
        <dbReference type="EMBL" id="RZF43912.1"/>
    </source>
</evidence>
<keyword evidence="5" id="KW-0472">Membrane</keyword>
<evidence type="ECO:0000256" key="1">
    <source>
        <dbReference type="ARBA" id="ARBA00022737"/>
    </source>
</evidence>
<dbReference type="PANTHER" id="PTHR46512:SF1">
    <property type="entry name" value="PEPTIDYLPROLYL ISOMERASE"/>
    <property type="match status" value="1"/>
</dbReference>
<name>A0A482XDZ2_LAOST</name>
<sequence length="379" mass="42347">MANKEEKFSNEDKIVSSTNGDVNVVQEESSPPEVVNNVSDKKENAENDGVTSTEVEEWMDILGSGQLKKKVIKEGKPDSRPQRADICQVKFEGRLENGKVVDKEDCLTINIGDGEVIQGLDFAIPLMDVEEEAELIVGPRFAFGQRGRLPDIPPDATLHYSVTLLSAEPEPDIAGYSIKERKRIGNRKKERGNWWYARQENTLAISCYRRALDFLDTDNCDKVEDSNKPTDEEIRDIIEDRLKVYNNLAAAQMKIKAYDVALQSVENVLMCQPKNVKALFRKGKILAEKGDAEQSCTVLRLALSIEPSAEIKKELDRQTKLQKKQTAQERNLYKKMLGTDSAKAQPDKTQRTNGLMWGALAGSVAAIVVGAAALRYKLM</sequence>
<dbReference type="GO" id="GO:0044183">
    <property type="term" value="F:protein folding chaperone"/>
    <property type="evidence" value="ECO:0007669"/>
    <property type="project" value="TreeGrafter"/>
</dbReference>
<organism evidence="7 8">
    <name type="scientific">Laodelphax striatellus</name>
    <name type="common">Small brown planthopper</name>
    <name type="synonym">Delphax striatella</name>
    <dbReference type="NCBI Taxonomy" id="195883"/>
    <lineage>
        <taxon>Eukaryota</taxon>
        <taxon>Metazoa</taxon>
        <taxon>Ecdysozoa</taxon>
        <taxon>Arthropoda</taxon>
        <taxon>Hexapoda</taxon>
        <taxon>Insecta</taxon>
        <taxon>Pterygota</taxon>
        <taxon>Neoptera</taxon>
        <taxon>Paraneoptera</taxon>
        <taxon>Hemiptera</taxon>
        <taxon>Auchenorrhyncha</taxon>
        <taxon>Fulgoroidea</taxon>
        <taxon>Delphacidae</taxon>
        <taxon>Criomorphinae</taxon>
        <taxon>Laodelphax</taxon>
    </lineage>
</organism>
<comment type="catalytic activity">
    <reaction evidence="3">
        <text>[protein]-peptidylproline (omega=180) = [protein]-peptidylproline (omega=0)</text>
        <dbReference type="Rhea" id="RHEA:16237"/>
        <dbReference type="Rhea" id="RHEA-COMP:10747"/>
        <dbReference type="Rhea" id="RHEA-COMP:10748"/>
        <dbReference type="ChEBI" id="CHEBI:83833"/>
        <dbReference type="ChEBI" id="CHEBI:83834"/>
        <dbReference type="EC" id="5.2.1.8"/>
    </reaction>
</comment>
<dbReference type="InterPro" id="IPR046357">
    <property type="entry name" value="PPIase_dom_sf"/>
</dbReference>
<evidence type="ECO:0000256" key="3">
    <source>
        <dbReference type="PROSITE-ProRule" id="PRU00277"/>
    </source>
</evidence>
<feature type="compositionally biased region" description="Basic and acidic residues" evidence="4">
    <location>
        <begin position="1"/>
        <end position="14"/>
    </location>
</feature>
<comment type="caution">
    <text evidence="7">The sequence shown here is derived from an EMBL/GenBank/DDBJ whole genome shotgun (WGS) entry which is preliminary data.</text>
</comment>
<dbReference type="InterPro" id="IPR011990">
    <property type="entry name" value="TPR-like_helical_dom_sf"/>
</dbReference>
<evidence type="ECO:0000256" key="2">
    <source>
        <dbReference type="ARBA" id="ARBA00022803"/>
    </source>
</evidence>
<dbReference type="GO" id="GO:0005740">
    <property type="term" value="C:mitochondrial envelope"/>
    <property type="evidence" value="ECO:0007669"/>
    <property type="project" value="TreeGrafter"/>
</dbReference>
<accession>A0A482XDZ2</accession>
<dbReference type="EMBL" id="QKKF02012050">
    <property type="protein sequence ID" value="RZF43912.1"/>
    <property type="molecule type" value="Genomic_DNA"/>
</dbReference>
<protein>
    <recommendedName>
        <fullName evidence="3">peptidylprolyl isomerase</fullName>
        <ecNumber evidence="3">5.2.1.8</ecNumber>
    </recommendedName>
</protein>
<feature type="region of interest" description="Disordered" evidence="4">
    <location>
        <begin position="1"/>
        <end position="54"/>
    </location>
</feature>
<dbReference type="SMART" id="SM00028">
    <property type="entry name" value="TPR"/>
    <property type="match status" value="3"/>
</dbReference>
<keyword evidence="3" id="KW-0413">Isomerase</keyword>
<reference evidence="7 8" key="1">
    <citation type="journal article" date="2017" name="Gigascience">
        <title>Genome sequence of the small brown planthopper, Laodelphax striatellus.</title>
        <authorList>
            <person name="Zhu J."/>
            <person name="Jiang F."/>
            <person name="Wang X."/>
            <person name="Yang P."/>
            <person name="Bao Y."/>
            <person name="Zhao W."/>
            <person name="Wang W."/>
            <person name="Lu H."/>
            <person name="Wang Q."/>
            <person name="Cui N."/>
            <person name="Li J."/>
            <person name="Chen X."/>
            <person name="Luo L."/>
            <person name="Yu J."/>
            <person name="Kang L."/>
            <person name="Cui F."/>
        </authorList>
    </citation>
    <scope>NUCLEOTIDE SEQUENCE [LARGE SCALE GENOMIC DNA]</scope>
    <source>
        <strain evidence="7">Lst14</strain>
    </source>
</reference>
<dbReference type="SUPFAM" id="SSF54534">
    <property type="entry name" value="FKBP-like"/>
    <property type="match status" value="1"/>
</dbReference>
<dbReference type="Pfam" id="PF13181">
    <property type="entry name" value="TPR_8"/>
    <property type="match status" value="1"/>
</dbReference>
<dbReference type="GO" id="GO:0003755">
    <property type="term" value="F:peptidyl-prolyl cis-trans isomerase activity"/>
    <property type="evidence" value="ECO:0007669"/>
    <property type="project" value="UniProtKB-KW"/>
</dbReference>
<feature type="transmembrane region" description="Helical" evidence="5">
    <location>
        <begin position="355"/>
        <end position="374"/>
    </location>
</feature>
<dbReference type="EC" id="5.2.1.8" evidence="3"/>
<keyword evidence="1" id="KW-0677">Repeat</keyword>
<dbReference type="GO" id="GO:0005829">
    <property type="term" value="C:cytosol"/>
    <property type="evidence" value="ECO:0007669"/>
    <property type="project" value="TreeGrafter"/>
</dbReference>
<dbReference type="FunCoup" id="A0A482XDZ2">
    <property type="interactions" value="851"/>
</dbReference>
<dbReference type="Proteomes" id="UP000291343">
    <property type="component" value="Unassembled WGS sequence"/>
</dbReference>
<gene>
    <name evidence="7" type="ORF">LSTR_LSTR007248</name>
</gene>
<keyword evidence="2" id="KW-0802">TPR repeat</keyword>
<dbReference type="STRING" id="195883.A0A482XDZ2"/>
<evidence type="ECO:0000259" key="6">
    <source>
        <dbReference type="PROSITE" id="PS50059"/>
    </source>
</evidence>
<dbReference type="Gene3D" id="3.10.50.40">
    <property type="match status" value="1"/>
</dbReference>
<keyword evidence="5" id="KW-0812">Transmembrane</keyword>
<dbReference type="InterPro" id="IPR050754">
    <property type="entry name" value="FKBP4/5/8-like"/>
</dbReference>
<dbReference type="GO" id="GO:0016020">
    <property type="term" value="C:membrane"/>
    <property type="evidence" value="ECO:0007669"/>
    <property type="project" value="TreeGrafter"/>
</dbReference>
<dbReference type="InterPro" id="IPR001179">
    <property type="entry name" value="PPIase_FKBP_dom"/>
</dbReference>
<dbReference type="PANTHER" id="PTHR46512">
    <property type="entry name" value="PEPTIDYLPROLYL ISOMERASE"/>
    <property type="match status" value="1"/>
</dbReference>
<dbReference type="AlphaFoldDB" id="A0A482XDZ2"/>